<organism evidence="2 3">
    <name type="scientific">Clonorchis sinensis</name>
    <name type="common">Chinese liver fluke</name>
    <dbReference type="NCBI Taxonomy" id="79923"/>
    <lineage>
        <taxon>Eukaryota</taxon>
        <taxon>Metazoa</taxon>
        <taxon>Spiralia</taxon>
        <taxon>Lophotrochozoa</taxon>
        <taxon>Platyhelminthes</taxon>
        <taxon>Trematoda</taxon>
        <taxon>Digenea</taxon>
        <taxon>Opisthorchiida</taxon>
        <taxon>Opisthorchiata</taxon>
        <taxon>Opisthorchiidae</taxon>
        <taxon>Clonorchis</taxon>
    </lineage>
</organism>
<accession>A0A8T1LYC6</accession>
<dbReference type="AlphaFoldDB" id="A0A8T1LYC6"/>
<evidence type="ECO:0000313" key="2">
    <source>
        <dbReference type="EMBL" id="KAG5441749.1"/>
    </source>
</evidence>
<dbReference type="EMBL" id="NIRI02000076">
    <property type="protein sequence ID" value="KAG5441749.1"/>
    <property type="molecule type" value="Genomic_DNA"/>
</dbReference>
<keyword evidence="3" id="KW-1185">Reference proteome</keyword>
<reference evidence="2 3" key="1">
    <citation type="journal article" date="2018" name="Biotechnol. Adv.">
        <title>Improved genomic resources and new bioinformatic workflow for the carcinogenic parasite Clonorchis sinensis: Biotechnological implications.</title>
        <authorList>
            <person name="Wang D."/>
            <person name="Korhonen P.K."/>
            <person name="Gasser R.B."/>
            <person name="Young N.D."/>
        </authorList>
    </citation>
    <scope>NUCLEOTIDE SEQUENCE [LARGE SCALE GENOMIC DNA]</scope>
    <source>
        <strain evidence="2">Cs-k2</strain>
    </source>
</reference>
<protein>
    <submittedName>
        <fullName evidence="2">Uncharacterized protein</fullName>
    </submittedName>
</protein>
<feature type="non-terminal residue" evidence="2">
    <location>
        <position position="1"/>
    </location>
</feature>
<proteinExistence type="predicted"/>
<feature type="region of interest" description="Disordered" evidence="1">
    <location>
        <begin position="42"/>
        <end position="74"/>
    </location>
</feature>
<name>A0A8T1LYC6_CLOSI</name>
<gene>
    <name evidence="2" type="ORF">CSKR_200037</name>
</gene>
<reference evidence="2 3" key="2">
    <citation type="journal article" date="2021" name="Genomics">
        <title>High-quality reference genome for Clonorchis sinensis.</title>
        <authorList>
            <person name="Young N.D."/>
            <person name="Stroehlein A.J."/>
            <person name="Kinkar L."/>
            <person name="Wang T."/>
            <person name="Sohn W.M."/>
            <person name="Chang B.C.H."/>
            <person name="Kaur P."/>
            <person name="Weisz D."/>
            <person name="Dudchenko O."/>
            <person name="Aiden E.L."/>
            <person name="Korhonen P.K."/>
            <person name="Gasser R.B."/>
        </authorList>
    </citation>
    <scope>NUCLEOTIDE SEQUENCE [LARGE SCALE GENOMIC DNA]</scope>
    <source>
        <strain evidence="2">Cs-k2</strain>
    </source>
</reference>
<evidence type="ECO:0000313" key="3">
    <source>
        <dbReference type="Proteomes" id="UP000286415"/>
    </source>
</evidence>
<comment type="caution">
    <text evidence="2">The sequence shown here is derived from an EMBL/GenBank/DDBJ whole genome shotgun (WGS) entry which is preliminary data.</text>
</comment>
<dbReference type="Proteomes" id="UP000286415">
    <property type="component" value="Unassembled WGS sequence"/>
</dbReference>
<evidence type="ECO:0000256" key="1">
    <source>
        <dbReference type="SAM" id="MobiDB-lite"/>
    </source>
</evidence>
<sequence length="109" mass="12248">VPSFEKLDQTDNGKPAKTLLKIENDGGNEIIYILPRRAQDMGHSANCAGSKQGARITGDETPNRCAQPKRRDSRNPTLLERLVRSRNIWCFPNTDRNISEELLKDAEQG</sequence>
<feature type="non-terminal residue" evidence="2">
    <location>
        <position position="109"/>
    </location>
</feature>